<dbReference type="SUPFAM" id="SSF53623">
    <property type="entry name" value="MurD-like peptide ligases, catalytic domain"/>
    <property type="match status" value="1"/>
</dbReference>
<keyword evidence="6" id="KW-0132">Cell division</keyword>
<dbReference type="InterPro" id="IPR000713">
    <property type="entry name" value="Mur_ligase_N"/>
</dbReference>
<dbReference type="GO" id="GO:0051301">
    <property type="term" value="P:cell division"/>
    <property type="evidence" value="ECO:0007669"/>
    <property type="project" value="UniProtKB-KW"/>
</dbReference>
<evidence type="ECO:0000259" key="16">
    <source>
        <dbReference type="Pfam" id="PF02875"/>
    </source>
</evidence>
<dbReference type="GO" id="GO:0008763">
    <property type="term" value="F:UDP-N-acetylmuramate-L-alanine ligase activity"/>
    <property type="evidence" value="ECO:0007669"/>
    <property type="project" value="UniProtKB-UniRule"/>
</dbReference>
<evidence type="ECO:0000259" key="17">
    <source>
        <dbReference type="Pfam" id="PF08245"/>
    </source>
</evidence>
<feature type="domain" description="Mur ligase central" evidence="17">
    <location>
        <begin position="117"/>
        <end position="299"/>
    </location>
</feature>
<dbReference type="InterPro" id="IPR004101">
    <property type="entry name" value="Mur_ligase_C"/>
</dbReference>
<dbReference type="Proteomes" id="UP000711995">
    <property type="component" value="Unassembled WGS sequence"/>
</dbReference>
<dbReference type="SUPFAM" id="SSF51984">
    <property type="entry name" value="MurCD N-terminal domain"/>
    <property type="match status" value="1"/>
</dbReference>
<dbReference type="GO" id="GO:0005524">
    <property type="term" value="F:ATP binding"/>
    <property type="evidence" value="ECO:0007669"/>
    <property type="project" value="UniProtKB-KW"/>
</dbReference>
<evidence type="ECO:0000256" key="8">
    <source>
        <dbReference type="ARBA" id="ARBA00022840"/>
    </source>
</evidence>
<keyword evidence="5 18" id="KW-0436">Ligase</keyword>
<evidence type="ECO:0000313" key="18">
    <source>
        <dbReference type="EMBL" id="NIZ40764.1"/>
    </source>
</evidence>
<feature type="domain" description="Mur ligase C-terminal" evidence="16">
    <location>
        <begin position="327"/>
        <end position="461"/>
    </location>
</feature>
<evidence type="ECO:0000256" key="3">
    <source>
        <dbReference type="ARBA" id="ARBA00012211"/>
    </source>
</evidence>
<dbReference type="PANTHER" id="PTHR43445">
    <property type="entry name" value="UDP-N-ACETYLMURAMATE--L-ALANINE LIGASE-RELATED"/>
    <property type="match status" value="1"/>
</dbReference>
<accession>A0A968GD33</accession>
<comment type="catalytic activity">
    <reaction evidence="13">
        <text>UDP-N-acetyl-alpha-D-muramate + L-alanine + ATP = UDP-N-acetyl-alpha-D-muramoyl-L-alanine + ADP + phosphate + H(+)</text>
        <dbReference type="Rhea" id="RHEA:23372"/>
        <dbReference type="ChEBI" id="CHEBI:15378"/>
        <dbReference type="ChEBI" id="CHEBI:30616"/>
        <dbReference type="ChEBI" id="CHEBI:43474"/>
        <dbReference type="ChEBI" id="CHEBI:57972"/>
        <dbReference type="ChEBI" id="CHEBI:70757"/>
        <dbReference type="ChEBI" id="CHEBI:83898"/>
        <dbReference type="ChEBI" id="CHEBI:456216"/>
        <dbReference type="EC" id="6.3.2.8"/>
    </reaction>
</comment>
<evidence type="ECO:0000256" key="2">
    <source>
        <dbReference type="ARBA" id="ARBA00004752"/>
    </source>
</evidence>
<dbReference type="Gene3D" id="3.40.50.720">
    <property type="entry name" value="NAD(P)-binding Rossmann-like Domain"/>
    <property type="match status" value="1"/>
</dbReference>
<dbReference type="SUPFAM" id="SSF53244">
    <property type="entry name" value="MurD-like peptide ligases, peptide-binding domain"/>
    <property type="match status" value="1"/>
</dbReference>
<reference evidence="18 19" key="1">
    <citation type="submission" date="2020-03" db="EMBL/GenBank/DDBJ databases">
        <title>Spirochaetal bacteria isolated from arthropods constitute a novel genus Entomospira genus novum within the order Spirochaetales.</title>
        <authorList>
            <person name="Grana-Miraglia L."/>
            <person name="Sikutova S."/>
            <person name="Fingerle V."/>
            <person name="Sing A."/>
            <person name="Castillo-Ramirez S."/>
            <person name="Margos G."/>
            <person name="Rudolf I."/>
        </authorList>
    </citation>
    <scope>NUCLEOTIDE SEQUENCE [LARGE SCALE GENOMIC DNA]</scope>
    <source>
        <strain evidence="18 19">BR193</strain>
    </source>
</reference>
<evidence type="ECO:0000256" key="4">
    <source>
        <dbReference type="ARBA" id="ARBA00022490"/>
    </source>
</evidence>
<dbReference type="InterPro" id="IPR005758">
    <property type="entry name" value="UDP-N-AcMur_Ala_ligase_MurC"/>
</dbReference>
<keyword evidence="10" id="KW-0573">Peptidoglycan synthesis</keyword>
<keyword evidence="11" id="KW-0131">Cell cycle</keyword>
<comment type="subcellular location">
    <subcellularLocation>
        <location evidence="1">Cytoplasm</location>
    </subcellularLocation>
</comment>
<dbReference type="PANTHER" id="PTHR43445:SF3">
    <property type="entry name" value="UDP-N-ACETYLMURAMATE--L-ALANINE LIGASE"/>
    <property type="match status" value="1"/>
</dbReference>
<dbReference type="GO" id="GO:0008360">
    <property type="term" value="P:regulation of cell shape"/>
    <property type="evidence" value="ECO:0007669"/>
    <property type="project" value="UniProtKB-KW"/>
</dbReference>
<dbReference type="EC" id="6.3.2.8" evidence="3 14"/>
<evidence type="ECO:0000256" key="1">
    <source>
        <dbReference type="ARBA" id="ARBA00004496"/>
    </source>
</evidence>
<dbReference type="NCBIfam" id="TIGR01082">
    <property type="entry name" value="murC"/>
    <property type="match status" value="1"/>
</dbReference>
<evidence type="ECO:0000256" key="5">
    <source>
        <dbReference type="ARBA" id="ARBA00022598"/>
    </source>
</evidence>
<evidence type="ECO:0000256" key="10">
    <source>
        <dbReference type="ARBA" id="ARBA00022984"/>
    </source>
</evidence>
<dbReference type="InterPro" id="IPR036615">
    <property type="entry name" value="Mur_ligase_C_dom_sf"/>
</dbReference>
<evidence type="ECO:0000256" key="6">
    <source>
        <dbReference type="ARBA" id="ARBA00022618"/>
    </source>
</evidence>
<keyword evidence="19" id="KW-1185">Reference proteome</keyword>
<keyword evidence="4" id="KW-0963">Cytoplasm</keyword>
<sequence>MKMNWEQLTGRRIHIIGVKGSGCAALAEILHSQGAILSGSDNPPNFYTSAILDALGFPIYHTFAEEHITPELDVVIYSAAYETGNIELDYARQIGILTFSYPQALGELSKSRFSIAVAGVHGKTTTTALLGSIVKDQGWLATTLVGSRVANFGNTSTSITGNDIFIAETCEYREHFLEFFPNMILLTSVEWDHQDFYSEIDMIEQAFVRFIQKLPANGTLLYNADCAGVQRVIAKIRDSHQDIHLYSIGRQEHVDFQISEEVILNEYNTFRLTGLHSPVPLPMIGQHNVMNAAMAITMASLLAKEHKLQWSEDDAILTISRFLGLARRLERIGLHPTRDILILDDYAHHPSAIKTTLLGLKEFYPHRRLIVSFMSHTYSRTASLFTEFVDSLLFADVLILHKIYGSAREQANDTMTGYDLYEAVRKKKLDMVFYQENPIESLPLIKSLVQDGDIILTMGAGDNFLLSHTLREELWTDV</sequence>
<dbReference type="InterPro" id="IPR036565">
    <property type="entry name" value="Mur-like_cat_sf"/>
</dbReference>
<dbReference type="GO" id="GO:0071555">
    <property type="term" value="P:cell wall organization"/>
    <property type="evidence" value="ECO:0007669"/>
    <property type="project" value="UniProtKB-KW"/>
</dbReference>
<name>A0A968GD33_9SPIO</name>
<comment type="pathway">
    <text evidence="2">Cell wall biogenesis; peptidoglycan biosynthesis.</text>
</comment>
<gene>
    <name evidence="18" type="primary">murC</name>
    <name evidence="18" type="ORF">HCT14_04485</name>
</gene>
<evidence type="ECO:0000259" key="15">
    <source>
        <dbReference type="Pfam" id="PF01225"/>
    </source>
</evidence>
<comment type="caution">
    <text evidence="18">The sequence shown here is derived from an EMBL/GenBank/DDBJ whole genome shotgun (WGS) entry which is preliminary data.</text>
</comment>
<evidence type="ECO:0000256" key="14">
    <source>
        <dbReference type="NCBIfam" id="TIGR01082"/>
    </source>
</evidence>
<dbReference type="Gene3D" id="3.90.190.20">
    <property type="entry name" value="Mur ligase, C-terminal domain"/>
    <property type="match status" value="1"/>
</dbReference>
<dbReference type="Gene3D" id="3.40.1190.10">
    <property type="entry name" value="Mur-like, catalytic domain"/>
    <property type="match status" value="1"/>
</dbReference>
<evidence type="ECO:0000313" key="19">
    <source>
        <dbReference type="Proteomes" id="UP000711995"/>
    </source>
</evidence>
<keyword evidence="9" id="KW-0133">Cell shape</keyword>
<dbReference type="AlphaFoldDB" id="A0A968GD33"/>
<dbReference type="InterPro" id="IPR050061">
    <property type="entry name" value="MurCDEF_pg_biosynth"/>
</dbReference>
<keyword evidence="8" id="KW-0067">ATP-binding</keyword>
<dbReference type="InterPro" id="IPR013221">
    <property type="entry name" value="Mur_ligase_cen"/>
</dbReference>
<dbReference type="Pfam" id="PF08245">
    <property type="entry name" value="Mur_ligase_M"/>
    <property type="match status" value="1"/>
</dbReference>
<dbReference type="EMBL" id="JAATLJ010000001">
    <property type="protein sequence ID" value="NIZ40764.1"/>
    <property type="molecule type" value="Genomic_DNA"/>
</dbReference>
<dbReference type="Pfam" id="PF01225">
    <property type="entry name" value="Mur_ligase"/>
    <property type="match status" value="1"/>
</dbReference>
<proteinExistence type="predicted"/>
<evidence type="ECO:0000256" key="9">
    <source>
        <dbReference type="ARBA" id="ARBA00022960"/>
    </source>
</evidence>
<dbReference type="GO" id="GO:0009252">
    <property type="term" value="P:peptidoglycan biosynthetic process"/>
    <property type="evidence" value="ECO:0007669"/>
    <property type="project" value="UniProtKB-UniRule"/>
</dbReference>
<evidence type="ECO:0000256" key="13">
    <source>
        <dbReference type="ARBA" id="ARBA00047833"/>
    </source>
</evidence>
<protein>
    <recommendedName>
        <fullName evidence="3 14">UDP-N-acetylmuramate--L-alanine ligase</fullName>
        <ecNumber evidence="3 14">6.3.2.8</ecNumber>
    </recommendedName>
</protein>
<organism evidence="18 19">
    <name type="scientific">Entomospira entomophila</name>
    <dbReference type="NCBI Taxonomy" id="2719988"/>
    <lineage>
        <taxon>Bacteria</taxon>
        <taxon>Pseudomonadati</taxon>
        <taxon>Spirochaetota</taxon>
        <taxon>Spirochaetia</taxon>
        <taxon>Spirochaetales</taxon>
        <taxon>Spirochaetaceae</taxon>
        <taxon>Entomospira</taxon>
    </lineage>
</organism>
<feature type="domain" description="Mur ligase N-terminal catalytic" evidence="15">
    <location>
        <begin position="12"/>
        <end position="111"/>
    </location>
</feature>
<keyword evidence="12" id="KW-0961">Cell wall biogenesis/degradation</keyword>
<evidence type="ECO:0000256" key="7">
    <source>
        <dbReference type="ARBA" id="ARBA00022741"/>
    </source>
</evidence>
<evidence type="ECO:0000256" key="11">
    <source>
        <dbReference type="ARBA" id="ARBA00023306"/>
    </source>
</evidence>
<evidence type="ECO:0000256" key="12">
    <source>
        <dbReference type="ARBA" id="ARBA00023316"/>
    </source>
</evidence>
<keyword evidence="7" id="KW-0547">Nucleotide-binding</keyword>
<dbReference type="GO" id="GO:0005737">
    <property type="term" value="C:cytoplasm"/>
    <property type="evidence" value="ECO:0007669"/>
    <property type="project" value="UniProtKB-SubCell"/>
</dbReference>
<dbReference type="Pfam" id="PF02875">
    <property type="entry name" value="Mur_ligase_C"/>
    <property type="match status" value="1"/>
</dbReference>